<dbReference type="EMBL" id="BJWL01000026">
    <property type="protein sequence ID" value="GFZ16796.1"/>
    <property type="molecule type" value="Genomic_DNA"/>
</dbReference>
<reference evidence="3 4" key="1">
    <citation type="submission" date="2019-07" db="EMBL/GenBank/DDBJ databases">
        <title>De Novo Assembly of kiwifruit Actinidia rufa.</title>
        <authorList>
            <person name="Sugita-Konishi S."/>
            <person name="Sato K."/>
            <person name="Mori E."/>
            <person name="Abe Y."/>
            <person name="Kisaki G."/>
            <person name="Hamano K."/>
            <person name="Suezawa K."/>
            <person name="Otani M."/>
            <person name="Fukuda T."/>
            <person name="Manabe T."/>
            <person name="Gomi K."/>
            <person name="Tabuchi M."/>
            <person name="Akimitsu K."/>
            <person name="Kataoka I."/>
        </authorList>
    </citation>
    <scope>NUCLEOTIDE SEQUENCE [LARGE SCALE GENOMIC DNA]</scope>
    <source>
        <strain evidence="4">cv. Fuchu</strain>
    </source>
</reference>
<accession>A0A7J0H136</accession>
<name>A0A7J0H136_9ERIC</name>
<keyword evidence="1" id="KW-0175">Coiled coil</keyword>
<evidence type="ECO:0000256" key="2">
    <source>
        <dbReference type="SAM" id="MobiDB-lite"/>
    </source>
</evidence>
<proteinExistence type="predicted"/>
<evidence type="ECO:0000313" key="3">
    <source>
        <dbReference type="EMBL" id="GFZ16796.1"/>
    </source>
</evidence>
<sequence length="263" mass="28268">MSKRVSFKKIGKKLGKAAGASSGTPIPAKGVVIGDKRPGESITSSPSKKSKADDGSKGKGVIIGPEGKKKASSSSKASAAPTVVPSRPKEGTLAHLADKEKVDKLTLDQTATKLFHVISQEGRVASMETEVARLQKLAADFEQQLAESRAREQQALEELAKVKGDRDSLADHLGKSGALVNELREALNKAKESAVEEFKSSSEFMVAVEDAASKYFGEGFDFCKVQLRRHHPDLAIDLEGTVVDQDLLAEQDEAAEEREREKI</sequence>
<gene>
    <name evidence="3" type="ORF">Acr_26g0000660</name>
</gene>
<dbReference type="Proteomes" id="UP000585474">
    <property type="component" value="Unassembled WGS sequence"/>
</dbReference>
<comment type="caution">
    <text evidence="3">The sequence shown here is derived from an EMBL/GenBank/DDBJ whole genome shotgun (WGS) entry which is preliminary data.</text>
</comment>
<keyword evidence="4" id="KW-1185">Reference proteome</keyword>
<feature type="compositionally biased region" description="Basic and acidic residues" evidence="2">
    <location>
        <begin position="87"/>
        <end position="97"/>
    </location>
</feature>
<evidence type="ECO:0000256" key="1">
    <source>
        <dbReference type="SAM" id="Coils"/>
    </source>
</evidence>
<protein>
    <submittedName>
        <fullName evidence="3">Uncharacterized protein</fullName>
    </submittedName>
</protein>
<evidence type="ECO:0000313" key="4">
    <source>
        <dbReference type="Proteomes" id="UP000585474"/>
    </source>
</evidence>
<feature type="region of interest" description="Disordered" evidence="2">
    <location>
        <begin position="1"/>
        <end position="97"/>
    </location>
</feature>
<organism evidence="3 4">
    <name type="scientific">Actinidia rufa</name>
    <dbReference type="NCBI Taxonomy" id="165716"/>
    <lineage>
        <taxon>Eukaryota</taxon>
        <taxon>Viridiplantae</taxon>
        <taxon>Streptophyta</taxon>
        <taxon>Embryophyta</taxon>
        <taxon>Tracheophyta</taxon>
        <taxon>Spermatophyta</taxon>
        <taxon>Magnoliopsida</taxon>
        <taxon>eudicotyledons</taxon>
        <taxon>Gunneridae</taxon>
        <taxon>Pentapetalae</taxon>
        <taxon>asterids</taxon>
        <taxon>Ericales</taxon>
        <taxon>Actinidiaceae</taxon>
        <taxon>Actinidia</taxon>
    </lineage>
</organism>
<dbReference type="AlphaFoldDB" id="A0A7J0H136"/>
<feature type="compositionally biased region" description="Basic residues" evidence="2">
    <location>
        <begin position="1"/>
        <end position="15"/>
    </location>
</feature>
<feature type="coiled-coil region" evidence="1">
    <location>
        <begin position="124"/>
        <end position="158"/>
    </location>
</feature>